<dbReference type="InParanoid" id="A0A4W3HY10"/>
<dbReference type="STRING" id="7868.ENSCMIP00000019772"/>
<keyword evidence="3" id="KW-1185">Reference proteome</keyword>
<dbReference type="RefSeq" id="XP_007891898.1">
    <property type="nucleotide sequence ID" value="XM_007893707.2"/>
</dbReference>
<dbReference type="Ensembl" id="ENSCMIT00000020141.1">
    <property type="protein sequence ID" value="ENSCMIP00000019772.1"/>
    <property type="gene ID" value="ENSCMIG00000009196.1"/>
</dbReference>
<name>A0A4W3HY10_CALMI</name>
<organism evidence="2 3">
    <name type="scientific">Callorhinchus milii</name>
    <name type="common">Ghost shark</name>
    <dbReference type="NCBI Taxonomy" id="7868"/>
    <lineage>
        <taxon>Eukaryota</taxon>
        <taxon>Metazoa</taxon>
        <taxon>Chordata</taxon>
        <taxon>Craniata</taxon>
        <taxon>Vertebrata</taxon>
        <taxon>Chondrichthyes</taxon>
        <taxon>Holocephali</taxon>
        <taxon>Chimaeriformes</taxon>
        <taxon>Callorhinchidae</taxon>
        <taxon>Callorhinchus</taxon>
    </lineage>
</organism>
<dbReference type="Pfam" id="PF15125">
    <property type="entry name" value="TMEM238"/>
    <property type="match status" value="1"/>
</dbReference>
<keyword evidence="1" id="KW-1133">Transmembrane helix</keyword>
<reference evidence="2" key="4">
    <citation type="submission" date="2025-08" db="UniProtKB">
        <authorList>
            <consortium name="Ensembl"/>
        </authorList>
    </citation>
    <scope>IDENTIFICATION</scope>
</reference>
<dbReference type="Proteomes" id="UP000314986">
    <property type="component" value="Unassembled WGS sequence"/>
</dbReference>
<evidence type="ECO:0000256" key="1">
    <source>
        <dbReference type="SAM" id="Phobius"/>
    </source>
</evidence>
<keyword evidence="1" id="KW-0812">Transmembrane</keyword>
<dbReference type="GeneID" id="103178781"/>
<dbReference type="OrthoDB" id="9047238at2759"/>
<reference evidence="3" key="3">
    <citation type="journal article" date="2014" name="Nature">
        <title>Elephant shark genome provides unique insights into gnathostome evolution.</title>
        <authorList>
            <consortium name="International Elephant Shark Genome Sequencing Consortium"/>
            <person name="Venkatesh B."/>
            <person name="Lee A.P."/>
            <person name="Ravi V."/>
            <person name="Maurya A.K."/>
            <person name="Lian M.M."/>
            <person name="Swann J.B."/>
            <person name="Ohta Y."/>
            <person name="Flajnik M.F."/>
            <person name="Sutoh Y."/>
            <person name="Kasahara M."/>
            <person name="Hoon S."/>
            <person name="Gangu V."/>
            <person name="Roy S.W."/>
            <person name="Irimia M."/>
            <person name="Korzh V."/>
            <person name="Kondrychyn I."/>
            <person name="Lim Z.W."/>
            <person name="Tay B.H."/>
            <person name="Tohari S."/>
            <person name="Kong K.W."/>
            <person name="Ho S."/>
            <person name="Lorente-Galdos B."/>
            <person name="Quilez J."/>
            <person name="Marques-Bonet T."/>
            <person name="Raney B.J."/>
            <person name="Ingham P.W."/>
            <person name="Tay A."/>
            <person name="Hillier L.W."/>
            <person name="Minx P."/>
            <person name="Boehm T."/>
            <person name="Wilson R.K."/>
            <person name="Brenner S."/>
            <person name="Warren W.C."/>
        </authorList>
    </citation>
    <scope>NUCLEOTIDE SEQUENCE [LARGE SCALE GENOMIC DNA]</scope>
</reference>
<feature type="transmembrane region" description="Helical" evidence="1">
    <location>
        <begin position="37"/>
        <end position="60"/>
    </location>
</feature>
<dbReference type="PANTHER" id="PTHR28613:SF9">
    <property type="entry name" value="TRANSMEMBRANE PROTEIN 238"/>
    <property type="match status" value="1"/>
</dbReference>
<dbReference type="RefSeq" id="XP_007891896.1">
    <property type="nucleotide sequence ID" value="XM_007893705.2"/>
</dbReference>
<protein>
    <submittedName>
        <fullName evidence="2">Si:dkeyp-72e1.6</fullName>
    </submittedName>
</protein>
<gene>
    <name evidence="2" type="primary">si:dkeyp-72e1.6</name>
</gene>
<sequence length="167" mass="18773">MALQRAGLGRCVCAFWLAIAFDAVGLTVLLFGVFADVFFYDFLIYAGAIVIFLSLVWWIFWYTGNLEVPLEELEDDVGLKKETGFTGMLRKFSVRISETLRNRQDANHRTPGNAPEVHDHKNKTTVRPIFLRRLSSDASSITASRSSHQDITFNVLVESKDTGISPV</sequence>
<dbReference type="InterPro" id="IPR029365">
    <property type="entry name" value="TMEM238"/>
</dbReference>
<proteinExistence type="predicted"/>
<keyword evidence="1" id="KW-0472">Membrane</keyword>
<feature type="transmembrane region" description="Helical" evidence="1">
    <location>
        <begin position="12"/>
        <end position="31"/>
    </location>
</feature>
<dbReference type="GeneTree" id="ENSGT00940000162720"/>
<evidence type="ECO:0000313" key="3">
    <source>
        <dbReference type="Proteomes" id="UP000314986"/>
    </source>
</evidence>
<evidence type="ECO:0000313" key="2">
    <source>
        <dbReference type="Ensembl" id="ENSCMIP00000019772.1"/>
    </source>
</evidence>
<dbReference type="AlphaFoldDB" id="A0A4W3HY10"/>
<reference evidence="2" key="5">
    <citation type="submission" date="2025-09" db="UniProtKB">
        <authorList>
            <consortium name="Ensembl"/>
        </authorList>
    </citation>
    <scope>IDENTIFICATION</scope>
</reference>
<reference evidence="3" key="1">
    <citation type="journal article" date="2006" name="Science">
        <title>Ancient noncoding elements conserved in the human genome.</title>
        <authorList>
            <person name="Venkatesh B."/>
            <person name="Kirkness E.F."/>
            <person name="Loh Y.H."/>
            <person name="Halpern A.L."/>
            <person name="Lee A.P."/>
            <person name="Johnson J."/>
            <person name="Dandona N."/>
            <person name="Viswanathan L.D."/>
            <person name="Tay A."/>
            <person name="Venter J.C."/>
            <person name="Strausberg R.L."/>
            <person name="Brenner S."/>
        </authorList>
    </citation>
    <scope>NUCLEOTIDE SEQUENCE [LARGE SCALE GENOMIC DNA]</scope>
</reference>
<dbReference type="PANTHER" id="PTHR28613">
    <property type="entry name" value="SI:CH211-232M10.4-RELATED"/>
    <property type="match status" value="1"/>
</dbReference>
<accession>A0A4W3HY10</accession>
<reference evidence="3" key="2">
    <citation type="journal article" date="2007" name="PLoS Biol.">
        <title>Survey sequencing and comparative analysis of the elephant shark (Callorhinchus milii) genome.</title>
        <authorList>
            <person name="Venkatesh B."/>
            <person name="Kirkness E.F."/>
            <person name="Loh Y.H."/>
            <person name="Halpern A.L."/>
            <person name="Lee A.P."/>
            <person name="Johnson J."/>
            <person name="Dandona N."/>
            <person name="Viswanathan L.D."/>
            <person name="Tay A."/>
            <person name="Venter J.C."/>
            <person name="Strausberg R.L."/>
            <person name="Brenner S."/>
        </authorList>
    </citation>
    <scope>NUCLEOTIDE SEQUENCE [LARGE SCALE GENOMIC DNA]</scope>
</reference>
<dbReference type="OMA" id="WLAVIFD"/>
<dbReference type="KEGG" id="cmk:103178781"/>